<reference key="1">
    <citation type="journal article" date="2019" name="Genes (Basel)">
        <title>A High-Quality De novo Genome Assembly from a Single Mosquito Using PacBio Sequencing.</title>
        <authorList>
            <person name="Kingan S.B."/>
            <person name="Heaton H."/>
            <person name="Cudini J."/>
            <person name="Lambert C.C."/>
            <person name="Baybayan P."/>
            <person name="Galvin B.D."/>
            <person name="Durbin R."/>
            <person name="Korlach J."/>
            <person name="Lawniczak M.K.N."/>
        </authorList>
    </citation>
    <scope>NUCLEOTIDE SEQUENCE [LARGE SCALE GENOMIC DNA]</scope>
    <source>
        <strain>Mali-NIH</strain>
    </source>
</reference>
<dbReference type="VEuPathDB" id="VectorBase:ACON012436"/>
<dbReference type="AlphaFoldDB" id="A0A6E8W578"/>
<dbReference type="EnsemblMetazoa" id="ACON012436-RA">
    <property type="protein sequence ID" value="ACON012436-PA"/>
    <property type="gene ID" value="ACON012436"/>
</dbReference>
<dbReference type="Proteomes" id="UP001105220">
    <property type="component" value="Unplaced"/>
</dbReference>
<evidence type="ECO:0000313" key="1">
    <source>
        <dbReference type="EnsemblMetazoa" id="ACON012436-PA"/>
    </source>
</evidence>
<protein>
    <submittedName>
        <fullName evidence="1">Uncharacterized protein</fullName>
    </submittedName>
</protein>
<evidence type="ECO:0000313" key="2">
    <source>
        <dbReference type="Proteomes" id="UP001105220"/>
    </source>
</evidence>
<sequence length="101" mass="11937">AKSVRWQSATSLKPDKYNKLLLKIVQVLRKRNYRRIKNLCFTVILFHTVPNQIFEEITRLKKQSNYGMTAFAFPIKLPIQLYCCASNYKAYVLVQIITFFT</sequence>
<name>A0A6E8W578_ANOCL</name>
<organism evidence="1 2">
    <name type="scientific">Anopheles coluzzii</name>
    <name type="common">African malaria mosquito</name>
    <dbReference type="NCBI Taxonomy" id="1518534"/>
    <lineage>
        <taxon>Eukaryota</taxon>
        <taxon>Metazoa</taxon>
        <taxon>Ecdysozoa</taxon>
        <taxon>Arthropoda</taxon>
        <taxon>Hexapoda</taxon>
        <taxon>Insecta</taxon>
        <taxon>Pterygota</taxon>
        <taxon>Neoptera</taxon>
        <taxon>Endopterygota</taxon>
        <taxon>Diptera</taxon>
        <taxon>Nematocera</taxon>
        <taxon>Culicoidea</taxon>
        <taxon>Culicidae</taxon>
        <taxon>Anophelinae</taxon>
        <taxon>Anopheles</taxon>
    </lineage>
</organism>
<accession>A0A6E8W578</accession>
<reference evidence="1" key="2">
    <citation type="submission" date="2020-05" db="UniProtKB">
        <authorList>
            <consortium name="EnsemblMetazoa"/>
        </authorList>
    </citation>
    <scope>IDENTIFICATION</scope>
    <source>
        <strain evidence="1">Ngousso</strain>
    </source>
</reference>
<keyword evidence="2" id="KW-1185">Reference proteome</keyword>
<proteinExistence type="predicted"/>